<dbReference type="SUPFAM" id="SSF51735">
    <property type="entry name" value="NAD(P)-binding Rossmann-fold domains"/>
    <property type="match status" value="1"/>
</dbReference>
<reference evidence="2 3" key="1">
    <citation type="submission" date="2019-07" db="EMBL/GenBank/DDBJ databases">
        <title>Novel species of Flavobacterium.</title>
        <authorList>
            <person name="Liu Q."/>
            <person name="Xin Y.-H."/>
        </authorList>
    </citation>
    <scope>NUCLEOTIDE SEQUENCE [LARGE SCALE GENOMIC DNA]</scope>
    <source>
        <strain evidence="2 3">GSR22</strain>
    </source>
</reference>
<sequence length="44" mass="4479">MKKNIFSLDNKVIVVTGGTGVLGGHFVNAIVQAGGIAIILGLNE</sequence>
<keyword evidence="1" id="KW-1133">Transmembrane helix</keyword>
<dbReference type="EMBL" id="VJZL01000049">
    <property type="protein sequence ID" value="TRX05313.1"/>
    <property type="molecule type" value="Genomic_DNA"/>
</dbReference>
<dbReference type="AlphaFoldDB" id="A0A553BAN7"/>
<feature type="transmembrane region" description="Helical" evidence="1">
    <location>
        <begin position="12"/>
        <end position="42"/>
    </location>
</feature>
<name>A0A553BAN7_9FLAO</name>
<dbReference type="EC" id="1.1.1.131" evidence="2"/>
<evidence type="ECO:0000313" key="3">
    <source>
        <dbReference type="Proteomes" id="UP000318669"/>
    </source>
</evidence>
<dbReference type="Proteomes" id="UP000318669">
    <property type="component" value="Unassembled WGS sequence"/>
</dbReference>
<proteinExistence type="predicted"/>
<feature type="non-terminal residue" evidence="2">
    <location>
        <position position="44"/>
    </location>
</feature>
<evidence type="ECO:0000256" key="1">
    <source>
        <dbReference type="SAM" id="Phobius"/>
    </source>
</evidence>
<comment type="caution">
    <text evidence="2">The sequence shown here is derived from an EMBL/GenBank/DDBJ whole genome shotgun (WGS) entry which is preliminary data.</text>
</comment>
<keyword evidence="1" id="KW-0472">Membrane</keyword>
<evidence type="ECO:0000313" key="2">
    <source>
        <dbReference type="EMBL" id="TRX05313.1"/>
    </source>
</evidence>
<dbReference type="InterPro" id="IPR036291">
    <property type="entry name" value="NAD(P)-bd_dom_sf"/>
</dbReference>
<accession>A0A553BAN7</accession>
<keyword evidence="1" id="KW-0812">Transmembrane</keyword>
<protein>
    <submittedName>
        <fullName evidence="2">D-mannonate oxidoreductase</fullName>
        <ecNumber evidence="2">1.1.1.131</ecNumber>
    </submittedName>
</protein>
<keyword evidence="2" id="KW-0560">Oxidoreductase</keyword>
<dbReference type="GO" id="GO:0050090">
    <property type="term" value="F:mannuronate reductase activity"/>
    <property type="evidence" value="ECO:0007669"/>
    <property type="project" value="UniProtKB-EC"/>
</dbReference>
<organism evidence="2 3">
    <name type="scientific">Flavobacterium gawalongense</name>
    <dbReference type="NCBI Taxonomy" id="2594432"/>
    <lineage>
        <taxon>Bacteria</taxon>
        <taxon>Pseudomonadati</taxon>
        <taxon>Bacteroidota</taxon>
        <taxon>Flavobacteriia</taxon>
        <taxon>Flavobacteriales</taxon>
        <taxon>Flavobacteriaceae</taxon>
        <taxon>Flavobacterium</taxon>
    </lineage>
</organism>
<dbReference type="Gene3D" id="3.40.50.720">
    <property type="entry name" value="NAD(P)-binding Rossmann-like Domain"/>
    <property type="match status" value="1"/>
</dbReference>
<gene>
    <name evidence="2" type="ORF">FNW11_16365</name>
</gene>